<feature type="compositionally biased region" description="Basic and acidic residues" evidence="1">
    <location>
        <begin position="1"/>
        <end position="11"/>
    </location>
</feature>
<evidence type="ECO:0000313" key="2">
    <source>
        <dbReference type="EMBL" id="BAI95812.1"/>
    </source>
</evidence>
<keyword evidence="3" id="KW-1185">Reference proteome</keyword>
<dbReference type="HOGENOM" id="CLU_2398065_0_0_5"/>
<evidence type="ECO:0000256" key="1">
    <source>
        <dbReference type="SAM" id="MobiDB-lite"/>
    </source>
</evidence>
<accession>D4YZN0</accession>
<dbReference type="AlphaFoldDB" id="D4YZN0"/>
<evidence type="ECO:0000313" key="3">
    <source>
        <dbReference type="Proteomes" id="UP000007753"/>
    </source>
</evidence>
<organism evidence="2 3">
    <name type="scientific">Sphingobium indicum (strain DSM 16413 / CCM 7287 / MTCC 6362 / UT26 / NBRC 101211 / UT26S)</name>
    <name type="common">Sphingobium japonicum</name>
    <dbReference type="NCBI Taxonomy" id="452662"/>
    <lineage>
        <taxon>Bacteria</taxon>
        <taxon>Pseudomonadati</taxon>
        <taxon>Pseudomonadota</taxon>
        <taxon>Alphaproteobacteria</taxon>
        <taxon>Sphingomonadales</taxon>
        <taxon>Sphingomonadaceae</taxon>
        <taxon>Sphingobium</taxon>
    </lineage>
</organism>
<gene>
    <name evidence="2" type="ordered locus">SJA_C1-09780</name>
</gene>
<dbReference type="KEGG" id="sjp:SJA_C1-09780"/>
<protein>
    <submittedName>
        <fullName evidence="2">Uncharacterized protein</fullName>
    </submittedName>
</protein>
<name>D4YZN0_SPHIU</name>
<dbReference type="STRING" id="452662.SJA_C1-09780"/>
<reference evidence="2 3" key="1">
    <citation type="journal article" date="2010" name="J. Bacteriol.">
        <title>Complete genome sequence of the representative gamma-hexachlorocyclohexane-degrading bacterium Sphingobium japonicum UT26.</title>
        <authorList>
            <person name="Nagata Y."/>
            <person name="Ohtsubo Y."/>
            <person name="Endo R."/>
            <person name="Ichikawa N."/>
            <person name="Ankai A."/>
            <person name="Oguchi A."/>
            <person name="Fukui S."/>
            <person name="Fujita N."/>
            <person name="Tsuda M."/>
        </authorList>
    </citation>
    <scope>NUCLEOTIDE SEQUENCE [LARGE SCALE GENOMIC DNA]</scope>
    <source>
        <strain evidence="3">DSM 16413 / CCM 7287 / MTCC 6362 / UT26 / NBRC 101211 / UT26S</strain>
    </source>
</reference>
<dbReference type="EMBL" id="AP010803">
    <property type="protein sequence ID" value="BAI95812.1"/>
    <property type="molecule type" value="Genomic_DNA"/>
</dbReference>
<dbReference type="Proteomes" id="UP000007753">
    <property type="component" value="Chromosome 1"/>
</dbReference>
<sequence length="93" mass="10199">MEHRLWMRKDTQQGQASGRKRGWPAAGVQRRPVPMPTPAFQNHRRHEFGANLPAGSRNGSADDRANMLHRATRVGEDMIGSLGVALPGTGCRA</sequence>
<proteinExistence type="predicted"/>
<feature type="region of interest" description="Disordered" evidence="1">
    <location>
        <begin position="1"/>
        <end position="44"/>
    </location>
</feature>